<dbReference type="InterPro" id="IPR019500">
    <property type="entry name" value="Pep_S46"/>
</dbReference>
<proteinExistence type="inferred from homology"/>
<dbReference type="GO" id="GO:0043171">
    <property type="term" value="P:peptide catabolic process"/>
    <property type="evidence" value="ECO:0007669"/>
    <property type="project" value="UniProtKB-UniRule"/>
</dbReference>
<dbReference type="EC" id="3.4.14.-" evidence="7"/>
<accession>A0A921LJW0</accession>
<dbReference type="PANTHER" id="PTHR38469:SF1">
    <property type="entry name" value="PERIPLASMIC PEPTIDASE SUBFAMILY S1B"/>
    <property type="match status" value="1"/>
</dbReference>
<keyword evidence="5 7" id="KW-0378">Hydrolase</keyword>
<dbReference type="GO" id="GO:0006508">
    <property type="term" value="P:proteolysis"/>
    <property type="evidence" value="ECO:0007669"/>
    <property type="project" value="UniProtKB-KW"/>
</dbReference>
<dbReference type="AlphaFoldDB" id="A0A921LJW0"/>
<evidence type="ECO:0000256" key="4">
    <source>
        <dbReference type="ARBA" id="ARBA00022729"/>
    </source>
</evidence>
<evidence type="ECO:0000256" key="2">
    <source>
        <dbReference type="ARBA" id="ARBA00022438"/>
    </source>
</evidence>
<evidence type="ECO:0000256" key="7">
    <source>
        <dbReference type="RuleBase" id="RU366067"/>
    </source>
</evidence>
<name>A0A921LJW0_9BACE</name>
<evidence type="ECO:0000256" key="6">
    <source>
        <dbReference type="ARBA" id="ARBA00022825"/>
    </source>
</evidence>
<organism evidence="8 9">
    <name type="scientific">Bacteroides xylanisolvens</name>
    <dbReference type="NCBI Taxonomy" id="371601"/>
    <lineage>
        <taxon>Bacteria</taxon>
        <taxon>Pseudomonadati</taxon>
        <taxon>Bacteroidota</taxon>
        <taxon>Bacteroidia</taxon>
        <taxon>Bacteroidales</taxon>
        <taxon>Bacteroidaceae</taxon>
        <taxon>Bacteroides</taxon>
    </lineage>
</organism>
<protein>
    <recommendedName>
        <fullName evidence="7">Dipeptidyl-peptidase</fullName>
        <ecNumber evidence="7">3.4.14.-</ecNumber>
    </recommendedName>
</protein>
<reference evidence="8" key="2">
    <citation type="submission" date="2021-09" db="EMBL/GenBank/DDBJ databases">
        <authorList>
            <person name="Gilroy R."/>
        </authorList>
    </citation>
    <scope>NUCLEOTIDE SEQUENCE</scope>
    <source>
        <strain evidence="8">CHK154-13316</strain>
    </source>
</reference>
<dbReference type="InterPro" id="IPR043504">
    <property type="entry name" value="Peptidase_S1_PA_chymotrypsin"/>
</dbReference>
<dbReference type="EMBL" id="DYVL01000179">
    <property type="protein sequence ID" value="HJG13389.1"/>
    <property type="molecule type" value="Genomic_DNA"/>
</dbReference>
<dbReference type="InterPro" id="IPR009003">
    <property type="entry name" value="Peptidase_S1_PA"/>
</dbReference>
<keyword evidence="6 7" id="KW-0720">Serine protease</keyword>
<dbReference type="SUPFAM" id="SSF50494">
    <property type="entry name" value="Trypsin-like serine proteases"/>
    <property type="match status" value="2"/>
</dbReference>
<dbReference type="GO" id="GO:0008239">
    <property type="term" value="F:dipeptidyl-peptidase activity"/>
    <property type="evidence" value="ECO:0007669"/>
    <property type="project" value="UniProtKB-UniRule"/>
</dbReference>
<evidence type="ECO:0000256" key="3">
    <source>
        <dbReference type="ARBA" id="ARBA00022670"/>
    </source>
</evidence>
<keyword evidence="4 7" id="KW-0732">Signal</keyword>
<dbReference type="Pfam" id="PF10459">
    <property type="entry name" value="Peptidase_S46"/>
    <property type="match status" value="1"/>
</dbReference>
<reference evidence="8" key="1">
    <citation type="journal article" date="2021" name="PeerJ">
        <title>Extensive microbial diversity within the chicken gut microbiome revealed by metagenomics and culture.</title>
        <authorList>
            <person name="Gilroy R."/>
            <person name="Ravi A."/>
            <person name="Getino M."/>
            <person name="Pursley I."/>
            <person name="Horton D.L."/>
            <person name="Alikhan N.F."/>
            <person name="Baker D."/>
            <person name="Gharbi K."/>
            <person name="Hall N."/>
            <person name="Watson M."/>
            <person name="Adriaenssens E.M."/>
            <person name="Foster-Nyarko E."/>
            <person name="Jarju S."/>
            <person name="Secka A."/>
            <person name="Antonio M."/>
            <person name="Oren A."/>
            <person name="Chaudhuri R.R."/>
            <person name="La Ragione R."/>
            <person name="Hildebrand F."/>
            <person name="Pallen M.J."/>
        </authorList>
    </citation>
    <scope>NUCLEOTIDE SEQUENCE</scope>
    <source>
        <strain evidence="8">CHK154-13316</strain>
    </source>
</reference>
<dbReference type="GO" id="GO:0070009">
    <property type="term" value="F:serine-type aminopeptidase activity"/>
    <property type="evidence" value="ECO:0007669"/>
    <property type="project" value="UniProtKB-UniRule"/>
</dbReference>
<evidence type="ECO:0000313" key="9">
    <source>
        <dbReference type="Proteomes" id="UP000747074"/>
    </source>
</evidence>
<dbReference type="Proteomes" id="UP000747074">
    <property type="component" value="Unassembled WGS sequence"/>
</dbReference>
<keyword evidence="3 7" id="KW-0645">Protease</keyword>
<evidence type="ECO:0000313" key="8">
    <source>
        <dbReference type="EMBL" id="HJG13389.1"/>
    </source>
</evidence>
<sequence>MKLTTIISTFCLLCLLYIQPAYADGGFWLPTQIQGKVHQTMKKQGLRLSEKDIYDINQSCLSNAILSLSYDDSTFSPFASASFISGEGLVLTNFHCVARYLEHISNADHDYVKHGCWATHRNEETYLPNLQVNQLIAVKDVTTEITRGTEDLTDQALTQKINENGKQIVKTEAKGRGVEGKVYSLFGGGQYILAVFRSFKDVRIVAAPPISIGKFGGDTDNWQWPRYSADFAILRVYANDKNQPAAYNKQNRPYQPDAHLSISTKGVKADDFVMVAGYPAQTRQYVPSFALEKIVFKDTQAEADIAKIKLDFYTQRKETATDSLYSYYNIKAGGAANIYLKSIGEINGVKEAGIIARKQQEEQAMTDWILSDNDRTQRYGTTLLDDMKANYERLTILNFTDQMFREVALYGANVIPFAGKFEKLVQMEQRKSKNVKTAMKGEIRKLKPLAVGFYRDFRPEDDKYIMKKLLAYYLEHVDSTFYSTALKKVEKHYPQHLSTYIDSLYDHSPLRNQESMLALLDSVPTQGTAALSQDGLYQLSLGFYRMYVEKINRLKQTYQNKNMKLYSLYLQAYAEKNKGKLLSFDANRTLRYSIGKVKAAAPSEGVIYTPFTTVNGMVSRHRLYSGNKDFNLPSRFVKLIEQRQPSKYFDQKVTPTCCFLTDAHTTSGSSGSPVLNSKGEVVGINFDRIWQGLSSDYETGANEKSRNIVVDIRYVLWTLEQYSRSQYVLDELDIH</sequence>
<gene>
    <name evidence="8" type="ORF">K8V07_15875</name>
</gene>
<feature type="chain" id="PRO_5038154460" description="Dipeptidyl-peptidase" evidence="7">
    <location>
        <begin position="24"/>
        <end position="735"/>
    </location>
</feature>
<dbReference type="PANTHER" id="PTHR38469">
    <property type="entry name" value="PERIPLASMIC PEPTIDASE SUBFAMILY S1B"/>
    <property type="match status" value="1"/>
</dbReference>
<comment type="similarity">
    <text evidence="1 7">Belongs to the peptidase S46 family.</text>
</comment>
<comment type="caution">
    <text evidence="8">The sequence shown here is derived from an EMBL/GenBank/DDBJ whole genome shotgun (WGS) entry which is preliminary data.</text>
</comment>
<keyword evidence="2 7" id="KW-0031">Aminopeptidase</keyword>
<feature type="signal peptide" evidence="7">
    <location>
        <begin position="1"/>
        <end position="23"/>
    </location>
</feature>
<comment type="function">
    <text evidence="7">Catalyzes the removal of dipeptides from the N-terminus of oligopeptides.</text>
</comment>
<evidence type="ECO:0000256" key="5">
    <source>
        <dbReference type="ARBA" id="ARBA00022801"/>
    </source>
</evidence>
<dbReference type="Gene3D" id="2.40.10.10">
    <property type="entry name" value="Trypsin-like serine proteases"/>
    <property type="match status" value="1"/>
</dbReference>
<evidence type="ECO:0000256" key="1">
    <source>
        <dbReference type="ARBA" id="ARBA00010491"/>
    </source>
</evidence>